<comment type="caution">
    <text evidence="12">The sequence shown here is derived from an EMBL/GenBank/DDBJ whole genome shotgun (WGS) entry which is preliminary data.</text>
</comment>
<evidence type="ECO:0000313" key="12">
    <source>
        <dbReference type="EMBL" id="KAG2424816.1"/>
    </source>
</evidence>
<feature type="binding site" evidence="9">
    <location>
        <begin position="113"/>
        <end position="114"/>
    </location>
    <ligand>
        <name>S-adenosyl-L-methionine</name>
        <dbReference type="ChEBI" id="CHEBI:59789"/>
    </ligand>
</feature>
<evidence type="ECO:0000256" key="2">
    <source>
        <dbReference type="ARBA" id="ARBA00005156"/>
    </source>
</evidence>
<feature type="compositionally biased region" description="Low complexity" evidence="10">
    <location>
        <begin position="291"/>
        <end position="303"/>
    </location>
</feature>
<evidence type="ECO:0000256" key="4">
    <source>
        <dbReference type="ARBA" id="ARBA00011927"/>
    </source>
</evidence>
<evidence type="ECO:0000256" key="3">
    <source>
        <dbReference type="ARBA" id="ARBA00006729"/>
    </source>
</evidence>
<feature type="binding site" evidence="9">
    <location>
        <position position="247"/>
    </location>
    <ligand>
        <name>S-adenosyl-L-methionine</name>
        <dbReference type="ChEBI" id="CHEBI:59789"/>
    </ligand>
</feature>
<comment type="catalytic activity">
    <reaction evidence="8">
        <text>2-[(3S)-amino-3-carboxypropyl]-L-histidyl-[translation elongation factor 2] + 4 S-adenosyl-L-methionine = diphthine methyl ester-[translation elongation factor 2] + 4 S-adenosyl-L-homocysteine + 3 H(+)</text>
        <dbReference type="Rhea" id="RHEA:42652"/>
        <dbReference type="Rhea" id="RHEA-COMP:9749"/>
        <dbReference type="Rhea" id="RHEA-COMP:10173"/>
        <dbReference type="ChEBI" id="CHEBI:15378"/>
        <dbReference type="ChEBI" id="CHEBI:57856"/>
        <dbReference type="ChEBI" id="CHEBI:59789"/>
        <dbReference type="ChEBI" id="CHEBI:73995"/>
        <dbReference type="ChEBI" id="CHEBI:79005"/>
        <dbReference type="EC" id="2.1.1.314"/>
    </reaction>
</comment>
<dbReference type="GO" id="GO:0017183">
    <property type="term" value="P:protein histidyl modification to diphthamide"/>
    <property type="evidence" value="ECO:0007669"/>
    <property type="project" value="UniProtKB-UniPathway"/>
</dbReference>
<reference evidence="12" key="1">
    <citation type="journal article" date="2020" name="bioRxiv">
        <title>Comparative genomics of Chlamydomonas.</title>
        <authorList>
            <person name="Craig R.J."/>
            <person name="Hasan A.R."/>
            <person name="Ness R.W."/>
            <person name="Keightley P.D."/>
        </authorList>
    </citation>
    <scope>NUCLEOTIDE SEQUENCE</scope>
    <source>
        <strain evidence="12">SAG 7.73</strain>
    </source>
</reference>
<dbReference type="FunFam" id="3.40.1010.10:FF:000004">
    <property type="entry name" value="Putative diphthine synthase"/>
    <property type="match status" value="1"/>
</dbReference>
<dbReference type="Gene3D" id="3.40.1010.10">
    <property type="entry name" value="Cobalt-precorrin-4 Transmethylase, Domain 1"/>
    <property type="match status" value="1"/>
</dbReference>
<feature type="binding site" evidence="9">
    <location>
        <position position="164"/>
    </location>
    <ligand>
        <name>S-adenosyl-L-methionine</name>
        <dbReference type="ChEBI" id="CHEBI:59789"/>
    </ligand>
</feature>
<dbReference type="OrthoDB" id="2516at2759"/>
<dbReference type="Proteomes" id="UP000650467">
    <property type="component" value="Unassembled WGS sequence"/>
</dbReference>
<proteinExistence type="inferred from homology"/>
<dbReference type="UniPathway" id="UPA00559"/>
<dbReference type="PANTHER" id="PTHR10882:SF0">
    <property type="entry name" value="DIPHTHINE METHYL ESTER SYNTHASE"/>
    <property type="match status" value="1"/>
</dbReference>
<dbReference type="EC" id="2.1.1.314" evidence="4"/>
<dbReference type="FunFam" id="3.30.950.10:FF:000004">
    <property type="entry name" value="Diphthine synthase putative"/>
    <property type="match status" value="1"/>
</dbReference>
<dbReference type="InterPro" id="IPR000878">
    <property type="entry name" value="4pyrrol_Mease"/>
</dbReference>
<sequence>MVLYLIGLGLFNEQDITLRGLEAIRRCSRVYLEAYTSILLCNKDKLEKLYGKEVIIADRDMVESRAEEILEGADTGDVAFCVVGDPFGATTHTDLQLRARERGLAVRVVHNASVMNAVGACGLSLYRFGEAVSIVFFTDSWRPDSFYDKIAANRKIGLHTLCLLDIKVKEPDLAALARGRTVYEQPRYMSIRTAIEQLLEVEAARGGGAYGPNSLAVGIARLQADDQQIVAGTLSQLLEVDFGAPLHSLVLAGEVHVTEAEMLAHYMAGSGPGALAAPPPGLGSAENTGQAAAAAPAAPGGGR</sequence>
<dbReference type="GO" id="GO:0032259">
    <property type="term" value="P:methylation"/>
    <property type="evidence" value="ECO:0007669"/>
    <property type="project" value="UniProtKB-KW"/>
</dbReference>
<dbReference type="SUPFAM" id="SSF53790">
    <property type="entry name" value="Tetrapyrrole methylase"/>
    <property type="match status" value="1"/>
</dbReference>
<comment type="similarity">
    <text evidence="3">Belongs to the diphthine synthase family.</text>
</comment>
<evidence type="ECO:0000256" key="1">
    <source>
        <dbReference type="ARBA" id="ARBA00004006"/>
    </source>
</evidence>
<evidence type="ECO:0000259" key="11">
    <source>
        <dbReference type="Pfam" id="PF00590"/>
    </source>
</evidence>
<dbReference type="GO" id="GO:0141133">
    <property type="term" value="F:diphthine methyl ester synthase activity"/>
    <property type="evidence" value="ECO:0007669"/>
    <property type="project" value="UniProtKB-EC"/>
</dbReference>
<keyword evidence="6" id="KW-0808">Transferase</keyword>
<organism evidence="12 13">
    <name type="scientific">Chlamydomonas incerta</name>
    <dbReference type="NCBI Taxonomy" id="51695"/>
    <lineage>
        <taxon>Eukaryota</taxon>
        <taxon>Viridiplantae</taxon>
        <taxon>Chlorophyta</taxon>
        <taxon>core chlorophytes</taxon>
        <taxon>Chlorophyceae</taxon>
        <taxon>CS clade</taxon>
        <taxon>Chlamydomonadales</taxon>
        <taxon>Chlamydomonadaceae</taxon>
        <taxon>Chlamydomonas</taxon>
    </lineage>
</organism>
<keyword evidence="13" id="KW-1185">Reference proteome</keyword>
<evidence type="ECO:0000256" key="8">
    <source>
        <dbReference type="ARBA" id="ARBA00048752"/>
    </source>
</evidence>
<name>A0A835SFY5_CHLIN</name>
<dbReference type="PIRSF" id="PIRSF036432">
    <property type="entry name" value="Diphthine_synth"/>
    <property type="match status" value="1"/>
</dbReference>
<protein>
    <recommendedName>
        <fullName evidence="4">diphthine methyl ester synthase</fullName>
        <ecNumber evidence="4">2.1.1.314</ecNumber>
    </recommendedName>
</protein>
<evidence type="ECO:0000256" key="5">
    <source>
        <dbReference type="ARBA" id="ARBA00022603"/>
    </source>
</evidence>
<dbReference type="EMBL" id="JAEHOC010000061">
    <property type="protein sequence ID" value="KAG2424816.1"/>
    <property type="molecule type" value="Genomic_DNA"/>
</dbReference>
<comment type="pathway">
    <text evidence="2">Protein modification; peptidyl-diphthamide biosynthesis.</text>
</comment>
<dbReference type="InterPro" id="IPR035996">
    <property type="entry name" value="4pyrrol_Methylase_sf"/>
</dbReference>
<keyword evidence="5" id="KW-0489">Methyltransferase</keyword>
<feature type="binding site" evidence="9">
    <location>
        <position position="222"/>
    </location>
    <ligand>
        <name>S-adenosyl-L-methionine</name>
        <dbReference type="ChEBI" id="CHEBI:59789"/>
    </ligand>
</feature>
<feature type="region of interest" description="Disordered" evidence="10">
    <location>
        <begin position="277"/>
        <end position="303"/>
    </location>
</feature>
<evidence type="ECO:0000256" key="9">
    <source>
        <dbReference type="PIRSR" id="PIRSR036432-1"/>
    </source>
</evidence>
<evidence type="ECO:0000256" key="7">
    <source>
        <dbReference type="ARBA" id="ARBA00022691"/>
    </source>
</evidence>
<evidence type="ECO:0000256" key="6">
    <source>
        <dbReference type="ARBA" id="ARBA00022679"/>
    </source>
</evidence>
<dbReference type="PANTHER" id="PTHR10882">
    <property type="entry name" value="DIPHTHINE SYNTHASE"/>
    <property type="match status" value="1"/>
</dbReference>
<dbReference type="CDD" id="cd11647">
    <property type="entry name" value="DHP5_DphB"/>
    <property type="match status" value="1"/>
</dbReference>
<evidence type="ECO:0000256" key="10">
    <source>
        <dbReference type="SAM" id="MobiDB-lite"/>
    </source>
</evidence>
<gene>
    <name evidence="12" type="ORF">HXX76_014237</name>
</gene>
<feature type="domain" description="Tetrapyrrole methylase" evidence="11">
    <location>
        <begin position="3"/>
        <end position="237"/>
    </location>
</feature>
<comment type="function">
    <text evidence="1">S-adenosyl-L-methionine-dependent methyltransferase that catalyzes four methylations of the modified target histidine residue in translation elongation factor 2 (EF-2), to form an intermediate called diphthine methyl ester. The four successive methylation reactions represent the second step of diphthamide biosynthesis.</text>
</comment>
<keyword evidence="7 9" id="KW-0949">S-adenosyl-L-methionine</keyword>
<evidence type="ECO:0000313" key="13">
    <source>
        <dbReference type="Proteomes" id="UP000650467"/>
    </source>
</evidence>
<dbReference type="Pfam" id="PF00590">
    <property type="entry name" value="TP_methylase"/>
    <property type="match status" value="1"/>
</dbReference>
<dbReference type="InterPro" id="IPR014776">
    <property type="entry name" value="4pyrrole_Mease_sub2"/>
</dbReference>
<feature type="binding site" evidence="9">
    <location>
        <position position="85"/>
    </location>
    <ligand>
        <name>S-adenosyl-L-methionine</name>
        <dbReference type="ChEBI" id="CHEBI:59789"/>
    </ligand>
</feature>
<dbReference type="Gene3D" id="3.30.950.10">
    <property type="entry name" value="Methyltransferase, Cobalt-precorrin-4 Transmethylase, Domain 2"/>
    <property type="match status" value="1"/>
</dbReference>
<dbReference type="InterPro" id="IPR014777">
    <property type="entry name" value="4pyrrole_Mease_sub1"/>
</dbReference>
<dbReference type="InterPro" id="IPR004551">
    <property type="entry name" value="Dphthn_synthase"/>
</dbReference>
<dbReference type="AlphaFoldDB" id="A0A835SFY5"/>
<feature type="binding site" evidence="9">
    <location>
        <position position="88"/>
    </location>
    <ligand>
        <name>S-adenosyl-L-methionine</name>
        <dbReference type="ChEBI" id="CHEBI:59789"/>
    </ligand>
</feature>
<dbReference type="HAMAP" id="MF_01084">
    <property type="entry name" value="Diphthine_synth"/>
    <property type="match status" value="1"/>
</dbReference>
<dbReference type="NCBIfam" id="TIGR00522">
    <property type="entry name" value="dph5"/>
    <property type="match status" value="1"/>
</dbReference>
<feature type="binding site" evidence="9">
    <location>
        <position position="10"/>
    </location>
    <ligand>
        <name>S-adenosyl-L-methionine</name>
        <dbReference type="ChEBI" id="CHEBI:59789"/>
    </ligand>
</feature>
<accession>A0A835SFY5</accession>